<dbReference type="OrthoDB" id="10060618at2759"/>
<dbReference type="Pfam" id="PF20700">
    <property type="entry name" value="Mutator"/>
    <property type="match status" value="1"/>
</dbReference>
<reference evidence="3" key="1">
    <citation type="submission" date="2013-04" db="EMBL/GenBank/DDBJ databases">
        <authorList>
            <person name="Qu J."/>
            <person name="Murali S.C."/>
            <person name="Bandaranaike D."/>
            <person name="Bellair M."/>
            <person name="Blankenburg K."/>
            <person name="Chao H."/>
            <person name="Dinh H."/>
            <person name="Doddapaneni H."/>
            <person name="Downs B."/>
            <person name="Dugan-Rocha S."/>
            <person name="Elkadiri S."/>
            <person name="Gnanaolivu R.D."/>
            <person name="Hernandez B."/>
            <person name="Javaid M."/>
            <person name="Jayaseelan J.C."/>
            <person name="Lee S."/>
            <person name="Li M."/>
            <person name="Ming W."/>
            <person name="Munidasa M."/>
            <person name="Muniz J."/>
            <person name="Nguyen L."/>
            <person name="Ongeri F."/>
            <person name="Osuji N."/>
            <person name="Pu L.-L."/>
            <person name="Puazo M."/>
            <person name="Qu C."/>
            <person name="Quiroz J."/>
            <person name="Raj R."/>
            <person name="Weissenberger G."/>
            <person name="Xin Y."/>
            <person name="Zou X."/>
            <person name="Han Y."/>
            <person name="Richards S."/>
            <person name="Worley K."/>
            <person name="Muzny D."/>
            <person name="Gibbs R."/>
        </authorList>
    </citation>
    <scope>NUCLEOTIDE SEQUENCE</scope>
    <source>
        <strain evidence="3">Sampled in the wild</strain>
    </source>
</reference>
<reference evidence="3" key="2">
    <citation type="submission" date="2017-10" db="EMBL/GenBank/DDBJ databases">
        <title>Ladona fulva Genome sequencing and assembly.</title>
        <authorList>
            <person name="Murali S."/>
            <person name="Richards S."/>
            <person name="Bandaranaike D."/>
            <person name="Bellair M."/>
            <person name="Blankenburg K."/>
            <person name="Chao H."/>
            <person name="Dinh H."/>
            <person name="Doddapaneni H."/>
            <person name="Dugan-Rocha S."/>
            <person name="Elkadiri S."/>
            <person name="Gnanaolivu R."/>
            <person name="Hernandez B."/>
            <person name="Skinner E."/>
            <person name="Javaid M."/>
            <person name="Lee S."/>
            <person name="Li M."/>
            <person name="Ming W."/>
            <person name="Munidasa M."/>
            <person name="Muniz J."/>
            <person name="Nguyen L."/>
            <person name="Hughes D."/>
            <person name="Osuji N."/>
            <person name="Pu L.-L."/>
            <person name="Puazo M."/>
            <person name="Qu C."/>
            <person name="Quiroz J."/>
            <person name="Raj R."/>
            <person name="Weissenberger G."/>
            <person name="Xin Y."/>
            <person name="Zou X."/>
            <person name="Han Y."/>
            <person name="Worley K."/>
            <person name="Muzny D."/>
            <person name="Gibbs R."/>
        </authorList>
    </citation>
    <scope>NUCLEOTIDE SEQUENCE</scope>
    <source>
        <strain evidence="3">Sampled in the wild</strain>
    </source>
</reference>
<protein>
    <recommendedName>
        <fullName evidence="2">Mutator-like transposase domain-containing protein</fullName>
    </recommendedName>
</protein>
<gene>
    <name evidence="3" type="ORF">J437_LFUL008271</name>
</gene>
<keyword evidence="4" id="KW-1185">Reference proteome</keyword>
<feature type="region of interest" description="Disordered" evidence="1">
    <location>
        <begin position="379"/>
        <end position="434"/>
    </location>
</feature>
<evidence type="ECO:0000259" key="2">
    <source>
        <dbReference type="Pfam" id="PF20700"/>
    </source>
</evidence>
<accession>A0A8K0P3Q6</accession>
<dbReference type="EMBL" id="KZ308450">
    <property type="protein sequence ID" value="KAG8229879.1"/>
    <property type="molecule type" value="Genomic_DNA"/>
</dbReference>
<evidence type="ECO:0000313" key="4">
    <source>
        <dbReference type="Proteomes" id="UP000792457"/>
    </source>
</evidence>
<sequence>MPKVVKFRGNRYTKEQEQEYASTSAKKLKGTSDFNVSVAPNSAYSIFNFNLVFTMLSTILKCKTCDSDVIFLKRGEQGLGFQLCVRCSCGEKLINSSPKINNKAFEINRRIVFVMRLMGVGLHALNLFCSLMDLSKGFTQKTFYSAVDNIHSAVKGDYDLVIRKAGREEIEKTREAENGEENLTVCGDGSWSKRGFSSMYGVITLIGQKTSKVLDNAVKSTFCHVCISMKSKAGTAEFDQWYSEHKEQCFINHDGSAGKMEVDGMLEIFARSIELHNTKYKRYIGDGDTKTFTSLLKVDKDLEKKECINHVHKRMGSRLRNAKKIHKNLGGHGYGKLTNELIKELTIYYGLAIRRHSDSAAEMKREILETVYHSTTNMSSNQIATATKPKKKKRCPEEWSKNKIKKSRNSGKEYTSPKTGKTTPAKTPPSETVNTISQRLSELEEPMPTQEPQAEPHEPVACTSLATRTHTWADLALDTAFDQLPSDEECL</sequence>
<evidence type="ECO:0000256" key="1">
    <source>
        <dbReference type="SAM" id="MobiDB-lite"/>
    </source>
</evidence>
<feature type="domain" description="Mutator-like transposase" evidence="2">
    <location>
        <begin position="59"/>
        <end position="377"/>
    </location>
</feature>
<dbReference type="AlphaFoldDB" id="A0A8K0P3Q6"/>
<comment type="caution">
    <text evidence="3">The sequence shown here is derived from an EMBL/GenBank/DDBJ whole genome shotgun (WGS) entry which is preliminary data.</text>
</comment>
<feature type="compositionally biased region" description="Low complexity" evidence="1">
    <location>
        <begin position="417"/>
        <end position="429"/>
    </location>
</feature>
<dbReference type="Proteomes" id="UP000792457">
    <property type="component" value="Unassembled WGS sequence"/>
</dbReference>
<dbReference type="InterPro" id="IPR049012">
    <property type="entry name" value="Mutator_transp_dom"/>
</dbReference>
<organism evidence="3 4">
    <name type="scientific">Ladona fulva</name>
    <name type="common">Scarce chaser dragonfly</name>
    <name type="synonym">Libellula fulva</name>
    <dbReference type="NCBI Taxonomy" id="123851"/>
    <lineage>
        <taxon>Eukaryota</taxon>
        <taxon>Metazoa</taxon>
        <taxon>Ecdysozoa</taxon>
        <taxon>Arthropoda</taxon>
        <taxon>Hexapoda</taxon>
        <taxon>Insecta</taxon>
        <taxon>Pterygota</taxon>
        <taxon>Palaeoptera</taxon>
        <taxon>Odonata</taxon>
        <taxon>Epiprocta</taxon>
        <taxon>Anisoptera</taxon>
        <taxon>Libelluloidea</taxon>
        <taxon>Libellulidae</taxon>
        <taxon>Ladona</taxon>
    </lineage>
</organism>
<evidence type="ECO:0000313" key="3">
    <source>
        <dbReference type="EMBL" id="KAG8229879.1"/>
    </source>
</evidence>
<name>A0A8K0P3Q6_LADFU</name>
<proteinExistence type="predicted"/>